<keyword evidence="3" id="KW-0240">DNA-directed RNA polymerase</keyword>
<dbReference type="GO" id="GO:0003677">
    <property type="term" value="F:DNA binding"/>
    <property type="evidence" value="ECO:0007669"/>
    <property type="project" value="InterPro"/>
</dbReference>
<evidence type="ECO:0000313" key="12">
    <source>
        <dbReference type="EMBL" id="CAD7621810.1"/>
    </source>
</evidence>
<dbReference type="Proteomes" id="UP000759131">
    <property type="component" value="Unassembled WGS sequence"/>
</dbReference>
<dbReference type="InterPro" id="IPR036710">
    <property type="entry name" value="RNA_pol_Rpb5_N_sf"/>
</dbReference>
<keyword evidence="4" id="KW-0804">Transcription</keyword>
<evidence type="ECO:0000256" key="8">
    <source>
        <dbReference type="ARBA" id="ARBA00060082"/>
    </source>
</evidence>
<dbReference type="GO" id="GO:0005665">
    <property type="term" value="C:RNA polymerase II, core complex"/>
    <property type="evidence" value="ECO:0007669"/>
    <property type="project" value="TreeGrafter"/>
</dbReference>
<comment type="function">
    <text evidence="8">DNA-dependent RNA polymerase catalyzes the transcription of DNA into RNA using the four ribonucleoside triphosphates as substrates. Common component of RNA polymerases I, II and III which synthesize ribosomal RNA precursors, mRNA precursors and many functional non-coding RNAs, and small RNAs, such as 5S rRNA and tRNAs, respectively. Pol II is the central component of the basal RNA polymerase II transcription machinery. Pols are composed of mobile elements that move relative to each other. In Pol II, RPB5 is part of the lower jaw surrounding the central large cleft and thought to grab the incoming DNA template. Seems to be the major component in this process.</text>
</comment>
<dbReference type="EMBL" id="CAJPIZ010000769">
    <property type="protein sequence ID" value="CAG2102240.1"/>
    <property type="molecule type" value="Genomic_DNA"/>
</dbReference>
<dbReference type="GO" id="GO:0005666">
    <property type="term" value="C:RNA polymerase III complex"/>
    <property type="evidence" value="ECO:0007669"/>
    <property type="project" value="TreeGrafter"/>
</dbReference>
<evidence type="ECO:0000256" key="1">
    <source>
        <dbReference type="ARBA" id="ARBA00004123"/>
    </source>
</evidence>
<dbReference type="Gene3D" id="3.40.1340.10">
    <property type="entry name" value="RNA polymerase, Rpb5, N-terminal domain"/>
    <property type="match status" value="1"/>
</dbReference>
<dbReference type="SUPFAM" id="SSF53036">
    <property type="entry name" value="Eukaryotic RPB5 N-terminal domain"/>
    <property type="match status" value="1"/>
</dbReference>
<organism evidence="12">
    <name type="scientific">Medioppia subpectinata</name>
    <dbReference type="NCBI Taxonomy" id="1979941"/>
    <lineage>
        <taxon>Eukaryota</taxon>
        <taxon>Metazoa</taxon>
        <taxon>Ecdysozoa</taxon>
        <taxon>Arthropoda</taxon>
        <taxon>Chelicerata</taxon>
        <taxon>Arachnida</taxon>
        <taxon>Acari</taxon>
        <taxon>Acariformes</taxon>
        <taxon>Sarcoptiformes</taxon>
        <taxon>Oribatida</taxon>
        <taxon>Brachypylina</taxon>
        <taxon>Oppioidea</taxon>
        <taxon>Oppiidae</taxon>
        <taxon>Medioppia</taxon>
    </lineage>
</organism>
<dbReference type="Pfam" id="PF01191">
    <property type="entry name" value="RNA_pol_Rpb5_C"/>
    <property type="match status" value="1"/>
</dbReference>
<dbReference type="OrthoDB" id="248779at2759"/>
<reference evidence="12" key="1">
    <citation type="submission" date="2020-11" db="EMBL/GenBank/DDBJ databases">
        <authorList>
            <person name="Tran Van P."/>
        </authorList>
    </citation>
    <scope>NUCLEOTIDE SEQUENCE</scope>
</reference>
<dbReference type="PANTHER" id="PTHR10535:SF0">
    <property type="entry name" value="DNA-DIRECTED RNA POLYMERASES I, II, AND III SUBUNIT RPABC1"/>
    <property type="match status" value="1"/>
</dbReference>
<name>A0A7R9PV35_9ACAR</name>
<dbReference type="PANTHER" id="PTHR10535">
    <property type="entry name" value="DNA-DIRECTED RNA POLYMERASES I, II, AND III SUBUNIT RPABC1"/>
    <property type="match status" value="1"/>
</dbReference>
<dbReference type="InterPro" id="IPR035913">
    <property type="entry name" value="RPB5-like_sf"/>
</dbReference>
<evidence type="ECO:0000256" key="9">
    <source>
        <dbReference type="ARBA" id="ARBA00064429"/>
    </source>
</evidence>
<evidence type="ECO:0000256" key="3">
    <source>
        <dbReference type="ARBA" id="ARBA00022478"/>
    </source>
</evidence>
<evidence type="ECO:0000256" key="6">
    <source>
        <dbReference type="ARBA" id="ARBA00025765"/>
    </source>
</evidence>
<comment type="subcellular location">
    <subcellularLocation>
        <location evidence="1">Nucleus</location>
    </subcellularLocation>
</comment>
<evidence type="ECO:0000256" key="5">
    <source>
        <dbReference type="ARBA" id="ARBA00023242"/>
    </source>
</evidence>
<dbReference type="EMBL" id="OC855344">
    <property type="protein sequence ID" value="CAD7621810.1"/>
    <property type="molecule type" value="Genomic_DNA"/>
</dbReference>
<evidence type="ECO:0000259" key="10">
    <source>
        <dbReference type="Pfam" id="PF01191"/>
    </source>
</evidence>
<keyword evidence="13" id="KW-1185">Reference proteome</keyword>
<dbReference type="InterPro" id="IPR014381">
    <property type="entry name" value="Arch_Rpo5/euc_Rpb5"/>
</dbReference>
<dbReference type="PROSITE" id="PS01110">
    <property type="entry name" value="RNA_POL_H_23KD"/>
    <property type="match status" value="1"/>
</dbReference>
<evidence type="ECO:0000256" key="2">
    <source>
        <dbReference type="ARBA" id="ARBA00020809"/>
    </source>
</evidence>
<sequence>MDDEADTYKLWRIRKTIMQLCHDRGYLVTQEELDQTLDQFILCIPLFGSIRNPFANRLLNFCAIRYSLQNILISERHPARSDLIVLVAHNDDPTDQMFVFFPDEPKIGIKTVKNYCQRMQEENISRACIVVQVGMTPSAKQALTDMAPKYILEQFLESELLINITEHELVPEHVVLTPEEKAELLARYKLKENQLMRIQASDPVARYFGLKRGQVVK</sequence>
<dbReference type="FunFam" id="3.90.940.20:FF:000001">
    <property type="entry name" value="DNA-directed RNA polymerases I, II, and III subunit RPABC1"/>
    <property type="match status" value="1"/>
</dbReference>
<dbReference type="GO" id="GO:0003899">
    <property type="term" value="F:DNA-directed RNA polymerase activity"/>
    <property type="evidence" value="ECO:0007669"/>
    <property type="project" value="InterPro"/>
</dbReference>
<proteinExistence type="inferred from homology"/>
<evidence type="ECO:0000259" key="11">
    <source>
        <dbReference type="Pfam" id="PF03871"/>
    </source>
</evidence>
<dbReference type="GO" id="GO:0005736">
    <property type="term" value="C:RNA polymerase I complex"/>
    <property type="evidence" value="ECO:0007669"/>
    <property type="project" value="TreeGrafter"/>
</dbReference>
<evidence type="ECO:0000256" key="4">
    <source>
        <dbReference type="ARBA" id="ARBA00023163"/>
    </source>
</evidence>
<evidence type="ECO:0000256" key="7">
    <source>
        <dbReference type="ARBA" id="ARBA00032836"/>
    </source>
</evidence>
<accession>A0A7R9PV35</accession>
<dbReference type="Pfam" id="PF03871">
    <property type="entry name" value="RNA_pol_Rpb5_N"/>
    <property type="match status" value="1"/>
</dbReference>
<dbReference type="InterPro" id="IPR000783">
    <property type="entry name" value="RNA_pol_subH/Rpb5_C"/>
</dbReference>
<dbReference type="PIRSF" id="PIRSF000747">
    <property type="entry name" value="RPB5"/>
    <property type="match status" value="1"/>
</dbReference>
<comment type="similarity">
    <text evidence="6">Belongs to the archaeal Rpo5/eukaryotic RPB5 RNA polymerase subunit family.</text>
</comment>
<feature type="domain" description="RNA polymerase Rpb5 N-terminal" evidence="11">
    <location>
        <begin position="5"/>
        <end position="119"/>
    </location>
</feature>
<gene>
    <name evidence="12" type="ORF">OSB1V03_LOCUS2280</name>
</gene>
<protein>
    <recommendedName>
        <fullName evidence="2">DNA-directed RNA polymerases I, II, and III subunit RPABC1</fullName>
    </recommendedName>
    <alternativeName>
        <fullName evidence="7">RPB5 homolog</fullName>
    </alternativeName>
</protein>
<dbReference type="Gene3D" id="3.90.940.20">
    <property type="entry name" value="RPB5-like RNA polymerase subunit"/>
    <property type="match status" value="1"/>
</dbReference>
<dbReference type="GO" id="GO:0006362">
    <property type="term" value="P:transcription elongation by RNA polymerase I"/>
    <property type="evidence" value="ECO:0007669"/>
    <property type="project" value="TreeGrafter"/>
</dbReference>
<dbReference type="AlphaFoldDB" id="A0A7R9PV35"/>
<evidence type="ECO:0000313" key="13">
    <source>
        <dbReference type="Proteomes" id="UP000759131"/>
    </source>
</evidence>
<feature type="domain" description="RNA polymerase subunit H/Rpb5 C-terminal" evidence="10">
    <location>
        <begin position="162"/>
        <end position="217"/>
    </location>
</feature>
<comment type="subunit">
    <text evidence="9">Component of the RNA polymerase I (Pol I), RNA polymerase II (Pol II) and RNA polymerase III (Pol III) complexes consisting of at least 13, 12 and 17 subunits, respectively. In RNA Pol II, this subunit is present in 2-fold molar excess over the other subunits.</text>
</comment>
<feature type="non-terminal residue" evidence="12">
    <location>
        <position position="217"/>
    </location>
</feature>
<dbReference type="GO" id="GO:0042797">
    <property type="term" value="P:tRNA transcription by RNA polymerase III"/>
    <property type="evidence" value="ECO:0007669"/>
    <property type="project" value="TreeGrafter"/>
</dbReference>
<dbReference type="SUPFAM" id="SSF55287">
    <property type="entry name" value="RPB5-like RNA polymerase subunit"/>
    <property type="match status" value="1"/>
</dbReference>
<dbReference type="InterPro" id="IPR020608">
    <property type="entry name" value="RNA_pol_subH/Rpb5_CS"/>
</dbReference>
<keyword evidence="5" id="KW-0539">Nucleus</keyword>
<dbReference type="FunFam" id="3.40.1340.10:FF:000001">
    <property type="entry name" value="DNA-directed RNA polymerases I, II, and III subunit RPABC1"/>
    <property type="match status" value="1"/>
</dbReference>
<dbReference type="GO" id="GO:0006366">
    <property type="term" value="P:transcription by RNA polymerase II"/>
    <property type="evidence" value="ECO:0007669"/>
    <property type="project" value="TreeGrafter"/>
</dbReference>
<dbReference type="InterPro" id="IPR005571">
    <property type="entry name" value="RNA_pol_Rpb5_N"/>
</dbReference>